<reference evidence="1" key="1">
    <citation type="submission" date="2024-06" db="EMBL/GenBank/DDBJ databases">
        <title>Evidence of context-dependent and transient costs of resisting viral infection in isolates of the marine microalga Micromonas sp. (class Mamiellophyceae).</title>
        <authorList>
            <person name="Bedi de Silva A."/>
            <person name="Schvarcz C.R."/>
            <person name="Steward G.R."/>
            <person name="Edwards K.F."/>
        </authorList>
    </citation>
    <scope>NUCLEOTIDE SEQUENCE</scope>
    <source>
        <strain evidence="1">McV-KB2</strain>
    </source>
</reference>
<accession>A0AAU7YNV1</accession>
<organism evidence="1">
    <name type="scientific">Micromonas commoda virus</name>
    <dbReference type="NCBI Taxonomy" id="3057169"/>
    <lineage>
        <taxon>Viruses</taxon>
        <taxon>Varidnaviria</taxon>
        <taxon>Bamfordvirae</taxon>
        <taxon>Nucleocytoviricota</taxon>
        <taxon>Megaviricetes</taxon>
        <taxon>Algavirales</taxon>
        <taxon>Phycodnaviridae</taxon>
    </lineage>
</organism>
<protein>
    <submittedName>
        <fullName evidence="1">Uncharacterized protein</fullName>
    </submittedName>
</protein>
<evidence type="ECO:0000313" key="1">
    <source>
        <dbReference type="EMBL" id="XCA47299.1"/>
    </source>
</evidence>
<dbReference type="EMBL" id="PP911589">
    <property type="protein sequence ID" value="XCA47299.1"/>
    <property type="molecule type" value="Genomic_DNA"/>
</dbReference>
<proteinExistence type="predicted"/>
<name>A0AAU7YNV1_9PHYC</name>
<sequence length="221" mass="25163">MTCDVTHTINENGTSLLHVELDAYNSKCLHLFANPPEDWVENIISSRCQPLCCQLWECHVKDCCKDETMEKKRSKAELILGYEPEPEAIFEPVGRCVDNEDGSCVIEVDIDAIYTKKIQELLPNFCESVTSIIRESLLFEEESILDKVAHKGEHTNKKARDIIMEYQHEEIPEPVFENIPSVDPLQTTKSELQSEKKKVATMELLVASLLSRVGDLEKRIA</sequence>